<dbReference type="InterPro" id="IPR001851">
    <property type="entry name" value="ABC_transp_permease"/>
</dbReference>
<dbReference type="PANTHER" id="PTHR30482:SF10">
    <property type="entry name" value="HIGH-AFFINITY BRANCHED-CHAIN AMINO ACID TRANSPORT PROTEIN BRAE"/>
    <property type="match status" value="1"/>
</dbReference>
<gene>
    <name evidence="7" type="ORF">IAA52_11660</name>
</gene>
<name>A0A9D0ZNM7_9FIRM</name>
<feature type="transmembrane region" description="Helical" evidence="6">
    <location>
        <begin position="57"/>
        <end position="74"/>
    </location>
</feature>
<feature type="transmembrane region" description="Helical" evidence="6">
    <location>
        <begin position="30"/>
        <end position="50"/>
    </location>
</feature>
<reference evidence="7" key="1">
    <citation type="submission" date="2020-10" db="EMBL/GenBank/DDBJ databases">
        <authorList>
            <person name="Gilroy R."/>
        </authorList>
    </citation>
    <scope>NUCLEOTIDE SEQUENCE</scope>
    <source>
        <strain evidence="7">ChiSjej6B24-2974</strain>
    </source>
</reference>
<evidence type="ECO:0000256" key="4">
    <source>
        <dbReference type="ARBA" id="ARBA00022989"/>
    </source>
</evidence>
<feature type="transmembrane region" description="Helical" evidence="6">
    <location>
        <begin position="248"/>
        <end position="271"/>
    </location>
</feature>
<keyword evidence="4 6" id="KW-1133">Transmembrane helix</keyword>
<feature type="transmembrane region" description="Helical" evidence="6">
    <location>
        <begin position="208"/>
        <end position="228"/>
    </location>
</feature>
<evidence type="ECO:0000256" key="6">
    <source>
        <dbReference type="SAM" id="Phobius"/>
    </source>
</evidence>
<evidence type="ECO:0000256" key="1">
    <source>
        <dbReference type="ARBA" id="ARBA00004651"/>
    </source>
</evidence>
<accession>A0A9D0ZNM7</accession>
<dbReference type="Proteomes" id="UP000824260">
    <property type="component" value="Unassembled WGS sequence"/>
</dbReference>
<feature type="transmembrane region" description="Helical" evidence="6">
    <location>
        <begin position="160"/>
        <end position="178"/>
    </location>
</feature>
<comment type="caution">
    <text evidence="7">The sequence shown here is derived from an EMBL/GenBank/DDBJ whole genome shotgun (WGS) entry which is preliminary data.</text>
</comment>
<proteinExistence type="predicted"/>
<feature type="transmembrane region" description="Helical" evidence="6">
    <location>
        <begin position="109"/>
        <end position="127"/>
    </location>
</feature>
<evidence type="ECO:0000256" key="2">
    <source>
        <dbReference type="ARBA" id="ARBA00022475"/>
    </source>
</evidence>
<evidence type="ECO:0000313" key="8">
    <source>
        <dbReference type="Proteomes" id="UP000824260"/>
    </source>
</evidence>
<comment type="subcellular location">
    <subcellularLocation>
        <location evidence="1">Cell membrane</location>
        <topology evidence="1">Multi-pass membrane protein</topology>
    </subcellularLocation>
</comment>
<evidence type="ECO:0000313" key="7">
    <source>
        <dbReference type="EMBL" id="HIQ83743.1"/>
    </source>
</evidence>
<dbReference type="PANTHER" id="PTHR30482">
    <property type="entry name" value="HIGH-AFFINITY BRANCHED-CHAIN AMINO ACID TRANSPORT SYSTEM PERMEASE"/>
    <property type="match status" value="1"/>
</dbReference>
<reference evidence="7" key="2">
    <citation type="journal article" date="2021" name="PeerJ">
        <title>Extensive microbial diversity within the chicken gut microbiome revealed by metagenomics and culture.</title>
        <authorList>
            <person name="Gilroy R."/>
            <person name="Ravi A."/>
            <person name="Getino M."/>
            <person name="Pursley I."/>
            <person name="Horton D.L."/>
            <person name="Alikhan N.F."/>
            <person name="Baker D."/>
            <person name="Gharbi K."/>
            <person name="Hall N."/>
            <person name="Watson M."/>
            <person name="Adriaenssens E.M."/>
            <person name="Foster-Nyarko E."/>
            <person name="Jarju S."/>
            <person name="Secka A."/>
            <person name="Antonio M."/>
            <person name="Oren A."/>
            <person name="Chaudhuri R.R."/>
            <person name="La Ragione R."/>
            <person name="Hildebrand F."/>
            <person name="Pallen M.J."/>
        </authorList>
    </citation>
    <scope>NUCLEOTIDE SEQUENCE</scope>
    <source>
        <strain evidence="7">ChiSjej6B24-2974</strain>
    </source>
</reference>
<dbReference type="Pfam" id="PF02653">
    <property type="entry name" value="BPD_transp_2"/>
    <property type="match status" value="1"/>
</dbReference>
<sequence length="325" mass="34839">MSKKASRILSVVVVAAMVAVALIANSNYLYNVFCQIACYFILCVGLNFITGLTGQPMMGMAGVFALGSYTSAILTTKLDFSPWGAIPAVLLVGLLIGLLLGYPSLRIEGVYLSLTTIAFSEIVRILITNATDLTGGGTGIKDIPNYSLFGYEFASSQSKLLLLLVFAVLVALLAVRIIHSRWGRSFIAIRDNIEAVPSCGINVTSIKLIAFILATMIGCLAGALYAHLFNYINPATYNQTLSVNFVSMLVIGGMGSIWGCLLGSAVVVYLPEILRFTGNYYDFTYAFIVLAFIVLMPGGLVSIFRKGKSKLKAGDVARIFVGGKK</sequence>
<keyword evidence="2" id="KW-1003">Cell membrane</keyword>
<evidence type="ECO:0000256" key="5">
    <source>
        <dbReference type="ARBA" id="ARBA00023136"/>
    </source>
</evidence>
<dbReference type="CDD" id="cd06581">
    <property type="entry name" value="TM_PBP1_LivM_like"/>
    <property type="match status" value="1"/>
</dbReference>
<keyword evidence="5 6" id="KW-0472">Membrane</keyword>
<organism evidence="7 8">
    <name type="scientific">Candidatus Pullichristensenella stercorigallinarum</name>
    <dbReference type="NCBI Taxonomy" id="2840909"/>
    <lineage>
        <taxon>Bacteria</taxon>
        <taxon>Bacillati</taxon>
        <taxon>Bacillota</taxon>
        <taxon>Clostridia</taxon>
        <taxon>Candidatus Pullichristensenella</taxon>
    </lineage>
</organism>
<dbReference type="AlphaFoldDB" id="A0A9D0ZNM7"/>
<dbReference type="GO" id="GO:0005886">
    <property type="term" value="C:plasma membrane"/>
    <property type="evidence" value="ECO:0007669"/>
    <property type="project" value="UniProtKB-SubCell"/>
</dbReference>
<feature type="transmembrane region" description="Helical" evidence="6">
    <location>
        <begin position="80"/>
        <end position="102"/>
    </location>
</feature>
<feature type="transmembrane region" description="Helical" evidence="6">
    <location>
        <begin position="7"/>
        <end position="24"/>
    </location>
</feature>
<protein>
    <submittedName>
        <fullName evidence="7">Branched-chain amino acid ABC transporter permease</fullName>
    </submittedName>
</protein>
<evidence type="ECO:0000256" key="3">
    <source>
        <dbReference type="ARBA" id="ARBA00022692"/>
    </source>
</evidence>
<dbReference type="GO" id="GO:0015658">
    <property type="term" value="F:branched-chain amino acid transmembrane transporter activity"/>
    <property type="evidence" value="ECO:0007669"/>
    <property type="project" value="InterPro"/>
</dbReference>
<keyword evidence="3 6" id="KW-0812">Transmembrane</keyword>
<dbReference type="InterPro" id="IPR043428">
    <property type="entry name" value="LivM-like"/>
</dbReference>
<feature type="transmembrane region" description="Helical" evidence="6">
    <location>
        <begin position="283"/>
        <end position="304"/>
    </location>
</feature>
<dbReference type="EMBL" id="DVFZ01000107">
    <property type="protein sequence ID" value="HIQ83743.1"/>
    <property type="molecule type" value="Genomic_DNA"/>
</dbReference>